<reference evidence="1 2" key="2">
    <citation type="journal article" date="2022" name="Mol. Ecol. Resour.">
        <title>The genomes of chicory, endive, great burdock and yacon provide insights into Asteraceae paleo-polyploidization history and plant inulin production.</title>
        <authorList>
            <person name="Fan W."/>
            <person name="Wang S."/>
            <person name="Wang H."/>
            <person name="Wang A."/>
            <person name="Jiang F."/>
            <person name="Liu H."/>
            <person name="Zhao H."/>
            <person name="Xu D."/>
            <person name="Zhang Y."/>
        </authorList>
    </citation>
    <scope>NUCLEOTIDE SEQUENCE [LARGE SCALE GENOMIC DNA]</scope>
    <source>
        <strain evidence="2">cv. Yunnan</strain>
        <tissue evidence="1">Leaves</tissue>
    </source>
</reference>
<name>A0ACB8YSM8_9ASTR</name>
<keyword evidence="2" id="KW-1185">Reference proteome</keyword>
<dbReference type="Proteomes" id="UP001056120">
    <property type="component" value="Linkage Group LG27"/>
</dbReference>
<organism evidence="1 2">
    <name type="scientific">Smallanthus sonchifolius</name>
    <dbReference type="NCBI Taxonomy" id="185202"/>
    <lineage>
        <taxon>Eukaryota</taxon>
        <taxon>Viridiplantae</taxon>
        <taxon>Streptophyta</taxon>
        <taxon>Embryophyta</taxon>
        <taxon>Tracheophyta</taxon>
        <taxon>Spermatophyta</taxon>
        <taxon>Magnoliopsida</taxon>
        <taxon>eudicotyledons</taxon>
        <taxon>Gunneridae</taxon>
        <taxon>Pentapetalae</taxon>
        <taxon>asterids</taxon>
        <taxon>campanulids</taxon>
        <taxon>Asterales</taxon>
        <taxon>Asteraceae</taxon>
        <taxon>Asteroideae</taxon>
        <taxon>Heliantheae alliance</taxon>
        <taxon>Millerieae</taxon>
        <taxon>Smallanthus</taxon>
    </lineage>
</organism>
<sequence length="281" mass="30936">MQIPTFIGTLPNITTLDLSDNTFTGPIPSSIQNMSKLEVLRLHNNMLDGEIPTWLFKITTLEQLFIGGKGNGLIWNNEAKIVPDCSLAFLSMPSCNISGQIPEWISSQKDMAILDLSNNKLVGRFPYALADQGNLEIIILSENNLEGLIPPLLFESKYLLVLDLSRNNFDGELPTNIGNAKRIDGLFLSGNNLSGQIPMSISRLNSLRTLDFPDMGKCCKKGQSKSFNASTQTSGDLIAVGAHVGGGTIKVWNLKICPRLILMWEDRFCRGKVEEMDGCDD</sequence>
<reference evidence="2" key="1">
    <citation type="journal article" date="2022" name="Mol. Ecol. Resour.">
        <title>The genomes of chicory, endive, great burdock and yacon provide insights into Asteraceae palaeo-polyploidization history and plant inulin production.</title>
        <authorList>
            <person name="Fan W."/>
            <person name="Wang S."/>
            <person name="Wang H."/>
            <person name="Wang A."/>
            <person name="Jiang F."/>
            <person name="Liu H."/>
            <person name="Zhao H."/>
            <person name="Xu D."/>
            <person name="Zhang Y."/>
        </authorList>
    </citation>
    <scope>NUCLEOTIDE SEQUENCE [LARGE SCALE GENOMIC DNA]</scope>
    <source>
        <strain evidence="2">cv. Yunnan</strain>
    </source>
</reference>
<dbReference type="EMBL" id="CM042044">
    <property type="protein sequence ID" value="KAI3688298.1"/>
    <property type="molecule type" value="Genomic_DNA"/>
</dbReference>
<evidence type="ECO:0000313" key="1">
    <source>
        <dbReference type="EMBL" id="KAI3688298.1"/>
    </source>
</evidence>
<protein>
    <submittedName>
        <fullName evidence="1">Uncharacterized protein</fullName>
    </submittedName>
</protein>
<evidence type="ECO:0000313" key="2">
    <source>
        <dbReference type="Proteomes" id="UP001056120"/>
    </source>
</evidence>
<gene>
    <name evidence="1" type="ORF">L1987_82009</name>
</gene>
<accession>A0ACB8YSM8</accession>
<comment type="caution">
    <text evidence="1">The sequence shown here is derived from an EMBL/GenBank/DDBJ whole genome shotgun (WGS) entry which is preliminary data.</text>
</comment>
<proteinExistence type="predicted"/>